<keyword evidence="1" id="KW-1133">Transmembrane helix</keyword>
<dbReference type="AlphaFoldDB" id="A0A6S5D7M6"/>
<name>A0A6S5D7M6_PSEPU</name>
<organism evidence="2 3">
    <name type="scientific">Pseudomonas putida</name>
    <name type="common">Arthrobacter siderocapsulatus</name>
    <dbReference type="NCBI Taxonomy" id="303"/>
    <lineage>
        <taxon>Bacteria</taxon>
        <taxon>Pseudomonadati</taxon>
        <taxon>Pseudomonadota</taxon>
        <taxon>Gammaproteobacteria</taxon>
        <taxon>Pseudomonadales</taxon>
        <taxon>Pseudomonadaceae</taxon>
        <taxon>Pseudomonas</taxon>
    </lineage>
</organism>
<protein>
    <submittedName>
        <fullName evidence="2">Uncharacterized protein</fullName>
    </submittedName>
</protein>
<dbReference type="EMBL" id="AP022227">
    <property type="protein sequence ID" value="BBT39336.1"/>
    <property type="molecule type" value="Genomic_DNA"/>
</dbReference>
<accession>A0A6S5D7M6</accession>
<dbReference type="Proteomes" id="UP000515680">
    <property type="component" value="Chromosome"/>
</dbReference>
<evidence type="ECO:0000256" key="1">
    <source>
        <dbReference type="SAM" id="Phobius"/>
    </source>
</evidence>
<evidence type="ECO:0000313" key="2">
    <source>
        <dbReference type="EMBL" id="BBT39336.1"/>
    </source>
</evidence>
<feature type="transmembrane region" description="Helical" evidence="1">
    <location>
        <begin position="30"/>
        <end position="48"/>
    </location>
</feature>
<feature type="transmembrane region" description="Helical" evidence="1">
    <location>
        <begin position="54"/>
        <end position="72"/>
    </location>
</feature>
<evidence type="ECO:0000313" key="3">
    <source>
        <dbReference type="Proteomes" id="UP000515680"/>
    </source>
</evidence>
<keyword evidence="1" id="KW-0812">Transmembrane</keyword>
<dbReference type="RefSeq" id="WP_090345516.1">
    <property type="nucleotide sequence ID" value="NZ_AP022055.1"/>
</dbReference>
<reference evidence="2 3" key="1">
    <citation type="submission" date="2019-12" db="EMBL/GenBank/DDBJ databases">
        <title>complete genome sequences of Pseudomonas putida str. WP8-W18-CRE-01 isolated from wastewater treatment plant effluent.</title>
        <authorList>
            <person name="Sekizuka T."/>
            <person name="Itokawa K."/>
            <person name="Yatsu K."/>
            <person name="Inamine Y."/>
            <person name="Kuroda M."/>
        </authorList>
    </citation>
    <scope>NUCLEOTIDE SEQUENCE [LARGE SCALE GENOMIC DNA]</scope>
    <source>
        <strain evidence="2 3">WP8-W18-CRE-01</strain>
    </source>
</reference>
<gene>
    <name evidence="2" type="ORF">WP8W18C01_16770</name>
</gene>
<sequence length="79" mass="9252">MHENAFSLVSMFVAAFFIDQRLKAPRLRKWLGVAVFMGGLASLFYIHLETFCGIDLMLCKIFAMIMGMCLFWRRDQHMK</sequence>
<proteinExistence type="predicted"/>
<keyword evidence="1" id="KW-0472">Membrane</keyword>